<comment type="caution">
    <text evidence="3">The sequence shown here is derived from an EMBL/GenBank/DDBJ whole genome shotgun (WGS) entry which is preliminary data.</text>
</comment>
<dbReference type="Gene3D" id="3.40.630.30">
    <property type="match status" value="1"/>
</dbReference>
<dbReference type="Proteomes" id="UP000826271">
    <property type="component" value="Unassembled WGS sequence"/>
</dbReference>
<evidence type="ECO:0000256" key="1">
    <source>
        <dbReference type="SAM" id="MobiDB-lite"/>
    </source>
</evidence>
<dbReference type="EMBL" id="WHWC01000016">
    <property type="protein sequence ID" value="KAG8367151.1"/>
    <property type="molecule type" value="Genomic_DNA"/>
</dbReference>
<feature type="domain" description="N-acetyltransferase" evidence="2">
    <location>
        <begin position="144"/>
        <end position="279"/>
    </location>
</feature>
<dbReference type="SUPFAM" id="SSF55729">
    <property type="entry name" value="Acyl-CoA N-acyltransferases (Nat)"/>
    <property type="match status" value="1"/>
</dbReference>
<name>A0AAV6W6M6_9LAMI</name>
<evidence type="ECO:0000313" key="3">
    <source>
        <dbReference type="EMBL" id="KAG8367151.1"/>
    </source>
</evidence>
<dbReference type="PROSITE" id="PS51186">
    <property type="entry name" value="GNAT"/>
    <property type="match status" value="1"/>
</dbReference>
<dbReference type="GO" id="GO:0016747">
    <property type="term" value="F:acyltransferase activity, transferring groups other than amino-acyl groups"/>
    <property type="evidence" value="ECO:0007669"/>
    <property type="project" value="InterPro"/>
</dbReference>
<dbReference type="PANTHER" id="PTHR47426:SF3">
    <property type="entry name" value="GCN5-RELATED N-ACETYLTRANSFERASE 6, CHLOROPLASTIC"/>
    <property type="match status" value="1"/>
</dbReference>
<proteinExistence type="predicted"/>
<reference evidence="3" key="1">
    <citation type="submission" date="2019-10" db="EMBL/GenBank/DDBJ databases">
        <authorList>
            <person name="Zhang R."/>
            <person name="Pan Y."/>
            <person name="Wang J."/>
            <person name="Ma R."/>
            <person name="Yu S."/>
        </authorList>
    </citation>
    <scope>NUCLEOTIDE SEQUENCE</scope>
    <source>
        <strain evidence="3">LA-IB0</strain>
        <tissue evidence="3">Leaf</tissue>
    </source>
</reference>
<organism evidence="3 4">
    <name type="scientific">Buddleja alternifolia</name>
    <dbReference type="NCBI Taxonomy" id="168488"/>
    <lineage>
        <taxon>Eukaryota</taxon>
        <taxon>Viridiplantae</taxon>
        <taxon>Streptophyta</taxon>
        <taxon>Embryophyta</taxon>
        <taxon>Tracheophyta</taxon>
        <taxon>Spermatophyta</taxon>
        <taxon>Magnoliopsida</taxon>
        <taxon>eudicotyledons</taxon>
        <taxon>Gunneridae</taxon>
        <taxon>Pentapetalae</taxon>
        <taxon>asterids</taxon>
        <taxon>lamiids</taxon>
        <taxon>Lamiales</taxon>
        <taxon>Scrophulariaceae</taxon>
        <taxon>Buddlejeae</taxon>
        <taxon>Buddleja</taxon>
    </lineage>
</organism>
<sequence>MEARGSSNWVMVEEGDGGDGDRRRGKSKCTPARKEQELSGELQKLSIPEVDKFCTPNIKFDRLQKNDQNGIQTETVEFRKFVAREAQLDEEYWTAAWLRAESHWEDKENDRYADNHKRKFAEQEFNAMKRRYNAQLGDKCKCIVMVTREDENVKRTVLKSVVGTLDLSIRYLSHGETFPGELVKAPLFCLVDKKSSSRYGYISNVCVAKSARRQGIATNLLQYAIMSAKPQGVEHVFVHVDRNNKAAQALYQKMGFEVVDAASSQLLADRTYLLRLQASNYIEHSFC</sequence>
<dbReference type="PANTHER" id="PTHR47426">
    <property type="entry name" value="ACYL-COA N-ACYLTRANSFERASES (NAT) SUPERFAMILY PROTEIN"/>
    <property type="match status" value="1"/>
</dbReference>
<dbReference type="CDD" id="cd04301">
    <property type="entry name" value="NAT_SF"/>
    <property type="match status" value="1"/>
</dbReference>
<evidence type="ECO:0000259" key="2">
    <source>
        <dbReference type="PROSITE" id="PS51186"/>
    </source>
</evidence>
<protein>
    <recommendedName>
        <fullName evidence="2">N-acetyltransferase domain-containing protein</fullName>
    </recommendedName>
</protein>
<keyword evidence="4" id="KW-1185">Reference proteome</keyword>
<gene>
    <name evidence="3" type="ORF">BUALT_Bualt16G0042800</name>
</gene>
<dbReference type="InterPro" id="IPR000182">
    <property type="entry name" value="GNAT_dom"/>
</dbReference>
<dbReference type="InterPro" id="IPR016181">
    <property type="entry name" value="Acyl_CoA_acyltransferase"/>
</dbReference>
<feature type="region of interest" description="Disordered" evidence="1">
    <location>
        <begin position="1"/>
        <end position="39"/>
    </location>
</feature>
<dbReference type="Pfam" id="PF00583">
    <property type="entry name" value="Acetyltransf_1"/>
    <property type="match status" value="1"/>
</dbReference>
<accession>A0AAV6W6M6</accession>
<evidence type="ECO:0000313" key="4">
    <source>
        <dbReference type="Proteomes" id="UP000826271"/>
    </source>
</evidence>
<dbReference type="AlphaFoldDB" id="A0AAV6W6M6"/>